<dbReference type="GeneID" id="26809428"/>
<evidence type="ECO:0000259" key="7">
    <source>
        <dbReference type="PROSITE" id="PS50048"/>
    </source>
</evidence>
<dbReference type="RefSeq" id="XP_015405343.1">
    <property type="nucleotide sequence ID" value="XM_015552880.1"/>
</dbReference>
<dbReference type="InterPro" id="IPR036864">
    <property type="entry name" value="Zn2-C6_fun-type_DNA-bd_sf"/>
</dbReference>
<dbReference type="PROSITE" id="PS50048">
    <property type="entry name" value="ZN2_CY6_FUNGAL_2"/>
    <property type="match status" value="1"/>
</dbReference>
<evidence type="ECO:0000256" key="4">
    <source>
        <dbReference type="ARBA" id="ARBA00023242"/>
    </source>
</evidence>
<feature type="compositionally biased region" description="Polar residues" evidence="6">
    <location>
        <begin position="503"/>
        <end position="516"/>
    </location>
</feature>
<name>A0A0L1IYC7_ASPN3</name>
<keyword evidence="3" id="KW-0804">Transcription</keyword>
<sequence length="524" mass="59279">MSNKRRFDEAALEGYDDELLMPNAGDTVDDALLFENIQLSPPNPELVEQTISQQVETAEIPSATAVPEEISTTRPPLEDRDAPITTALEATDPSRAVLEATQELEDATAHQNVRKPPKKKARKNHEPTQNRGKLDWRDAYLTNHHKRKNKMMAEWVAAKEKHEKALKEEYPKEKYPDGAPDDKQFKKREPLTRAPTACDYCRLFKSRCNSDKDTECSNCIKTNSWCGETNASTHVTHYRGWSRDQDERIQTQDEELDGLKRREQNYRNKIEELEKQLDDWKTWATKVAWLKHGIKPPAVLLPNIPARNTSRENYSWGNFSSLPTFPTYTSWPSLVGTEHRRDYSGKGTAQVPAARSLDLNQLNHPGLDTVVSGPSQTAPSYHPQQNGEGLGSLTNYPQIGRLQPDTLHQDTAVNSYRERFHQPLDGQMDGMPHGLPTPQYSVFNPPLGQGLPPLQTFPSQYPAPLQIQQLHNNQIGYYTSPPAQVIAQGAHPVKPDSSYVYDNPQTEDAPSLQQSAEDNELYEE</sequence>
<dbReference type="PROSITE" id="PS00463">
    <property type="entry name" value="ZN2_CY6_FUNGAL_1"/>
    <property type="match status" value="1"/>
</dbReference>
<keyword evidence="1" id="KW-0805">Transcription regulation</keyword>
<feature type="coiled-coil region" evidence="5">
    <location>
        <begin position="242"/>
        <end position="283"/>
    </location>
</feature>
<evidence type="ECO:0000313" key="9">
    <source>
        <dbReference type="Proteomes" id="UP000037505"/>
    </source>
</evidence>
<feature type="region of interest" description="Disordered" evidence="6">
    <location>
        <begin position="368"/>
        <end position="400"/>
    </location>
</feature>
<feature type="compositionally biased region" description="Basic residues" evidence="6">
    <location>
        <begin position="112"/>
        <end position="123"/>
    </location>
</feature>
<keyword evidence="9" id="KW-1185">Reference proteome</keyword>
<dbReference type="InterPro" id="IPR001138">
    <property type="entry name" value="Zn2Cys6_DnaBD"/>
</dbReference>
<evidence type="ECO:0000256" key="5">
    <source>
        <dbReference type="SAM" id="Coils"/>
    </source>
</evidence>
<dbReference type="GO" id="GO:0000981">
    <property type="term" value="F:DNA-binding transcription factor activity, RNA polymerase II-specific"/>
    <property type="evidence" value="ECO:0007669"/>
    <property type="project" value="InterPro"/>
</dbReference>
<evidence type="ECO:0000313" key="8">
    <source>
        <dbReference type="EMBL" id="KNG84420.1"/>
    </source>
</evidence>
<evidence type="ECO:0000256" key="2">
    <source>
        <dbReference type="ARBA" id="ARBA00023125"/>
    </source>
</evidence>
<reference evidence="8 9" key="1">
    <citation type="submission" date="2014-06" db="EMBL/GenBank/DDBJ databases">
        <title>The Genome of the Aflatoxigenic Filamentous Fungus Aspergillus nomius.</title>
        <authorList>
            <person name="Moore M.G."/>
            <person name="Shannon B.M."/>
            <person name="Brian M.M."/>
        </authorList>
    </citation>
    <scope>NUCLEOTIDE SEQUENCE [LARGE SCALE GENOMIC DNA]</scope>
    <source>
        <strain evidence="8 9">NRRL 13137</strain>
    </source>
</reference>
<evidence type="ECO:0000256" key="3">
    <source>
        <dbReference type="ARBA" id="ARBA00023163"/>
    </source>
</evidence>
<evidence type="ECO:0000256" key="1">
    <source>
        <dbReference type="ARBA" id="ARBA00023015"/>
    </source>
</evidence>
<dbReference type="Proteomes" id="UP000037505">
    <property type="component" value="Unassembled WGS sequence"/>
</dbReference>
<dbReference type="Pfam" id="PF00172">
    <property type="entry name" value="Zn_clus"/>
    <property type="match status" value="1"/>
</dbReference>
<feature type="region of interest" description="Disordered" evidence="6">
    <location>
        <begin position="64"/>
        <end position="132"/>
    </location>
</feature>
<keyword evidence="4" id="KW-0539">Nucleus</keyword>
<feature type="domain" description="Zn(2)-C6 fungal-type" evidence="7">
    <location>
        <begin position="197"/>
        <end position="226"/>
    </location>
</feature>
<comment type="caution">
    <text evidence="8">The sequence shown here is derived from an EMBL/GenBank/DDBJ whole genome shotgun (WGS) entry which is preliminary data.</text>
</comment>
<dbReference type="OrthoDB" id="4485017at2759"/>
<keyword evidence="5" id="KW-0175">Coiled coil</keyword>
<evidence type="ECO:0000256" key="6">
    <source>
        <dbReference type="SAM" id="MobiDB-lite"/>
    </source>
</evidence>
<proteinExistence type="predicted"/>
<dbReference type="AlphaFoldDB" id="A0A0L1IYC7"/>
<dbReference type="CDD" id="cd00067">
    <property type="entry name" value="GAL4"/>
    <property type="match status" value="1"/>
</dbReference>
<feature type="compositionally biased region" description="Polar residues" evidence="6">
    <location>
        <begin position="372"/>
        <end position="397"/>
    </location>
</feature>
<organism evidence="8 9">
    <name type="scientific">Aspergillus nomiae NRRL (strain ATCC 15546 / NRRL 13137 / CBS 260.88 / M93)</name>
    <dbReference type="NCBI Taxonomy" id="1509407"/>
    <lineage>
        <taxon>Eukaryota</taxon>
        <taxon>Fungi</taxon>
        <taxon>Dikarya</taxon>
        <taxon>Ascomycota</taxon>
        <taxon>Pezizomycotina</taxon>
        <taxon>Eurotiomycetes</taxon>
        <taxon>Eurotiomycetidae</taxon>
        <taxon>Eurotiales</taxon>
        <taxon>Aspergillaceae</taxon>
        <taxon>Aspergillus</taxon>
        <taxon>Aspergillus subgen. Circumdati</taxon>
    </lineage>
</organism>
<accession>A0A0L1IYC7</accession>
<protein>
    <recommendedName>
        <fullName evidence="7">Zn(2)-C6 fungal-type domain-containing protein</fullName>
    </recommendedName>
</protein>
<dbReference type="GO" id="GO:0008270">
    <property type="term" value="F:zinc ion binding"/>
    <property type="evidence" value="ECO:0007669"/>
    <property type="project" value="InterPro"/>
</dbReference>
<dbReference type="SUPFAM" id="SSF57701">
    <property type="entry name" value="Zn2/Cys6 DNA-binding domain"/>
    <property type="match status" value="1"/>
</dbReference>
<dbReference type="Gene3D" id="4.10.240.10">
    <property type="entry name" value="Zn(2)-C6 fungal-type DNA-binding domain"/>
    <property type="match status" value="1"/>
</dbReference>
<dbReference type="GO" id="GO:0009893">
    <property type="term" value="P:positive regulation of metabolic process"/>
    <property type="evidence" value="ECO:0007669"/>
    <property type="project" value="UniProtKB-ARBA"/>
</dbReference>
<dbReference type="EMBL" id="JNOM01000209">
    <property type="protein sequence ID" value="KNG84420.1"/>
    <property type="molecule type" value="Genomic_DNA"/>
</dbReference>
<gene>
    <name evidence="8" type="ORF">ANOM_007624</name>
</gene>
<dbReference type="GO" id="GO:0003677">
    <property type="term" value="F:DNA binding"/>
    <property type="evidence" value="ECO:0007669"/>
    <property type="project" value="UniProtKB-KW"/>
</dbReference>
<feature type="region of interest" description="Disordered" evidence="6">
    <location>
        <begin position="489"/>
        <end position="524"/>
    </location>
</feature>
<keyword evidence="2" id="KW-0238">DNA-binding</keyword>